<keyword evidence="1" id="KW-0472">Membrane</keyword>
<evidence type="ECO:0000313" key="3">
    <source>
        <dbReference type="Proteomes" id="UP000430345"/>
    </source>
</evidence>
<dbReference type="Proteomes" id="UP000430345">
    <property type="component" value="Unassembled WGS sequence"/>
</dbReference>
<dbReference type="EMBL" id="WHJC01000018">
    <property type="protein sequence ID" value="MPQ42712.1"/>
    <property type="molecule type" value="Genomic_DNA"/>
</dbReference>
<comment type="caution">
    <text evidence="2">The sequence shown here is derived from an EMBL/GenBank/DDBJ whole genome shotgun (WGS) entry which is preliminary data.</text>
</comment>
<name>A0A6I1MKJ3_9CLOT</name>
<dbReference type="OrthoDB" id="137965at2"/>
<dbReference type="InterPro" id="IPR029062">
    <property type="entry name" value="Class_I_gatase-like"/>
</dbReference>
<evidence type="ECO:0008006" key="4">
    <source>
        <dbReference type="Google" id="ProtNLM"/>
    </source>
</evidence>
<dbReference type="AlphaFoldDB" id="A0A6I1MKJ3"/>
<gene>
    <name evidence="2" type="ORF">GBZ86_02955</name>
</gene>
<keyword evidence="1" id="KW-1133">Transmembrane helix</keyword>
<keyword evidence="3" id="KW-1185">Reference proteome</keyword>
<keyword evidence="1" id="KW-0812">Transmembrane</keyword>
<dbReference type="RefSeq" id="WP_152887583.1">
    <property type="nucleotide sequence ID" value="NZ_WHJC01000018.1"/>
</dbReference>
<accession>A0A6I1MKJ3</accession>
<protein>
    <recommendedName>
        <fullName evidence="4">DUF4350 domain-containing protein</fullName>
    </recommendedName>
</protein>
<proteinExistence type="predicted"/>
<reference evidence="2 3" key="1">
    <citation type="submission" date="2019-10" db="EMBL/GenBank/DDBJ databases">
        <title>The Genome Sequence of Clostridium tarantellae Isolated from Fish Brain.</title>
        <authorList>
            <person name="Bano L."/>
            <person name="Kiel M."/>
            <person name="Sales G."/>
            <person name="Doxey A.C."/>
            <person name="Mansfield M.J."/>
            <person name="Schiavone M."/>
            <person name="Rossetto O."/>
            <person name="Pirazzini M."/>
            <person name="Dobrindt U."/>
            <person name="Montecucco C."/>
        </authorList>
    </citation>
    <scope>NUCLEOTIDE SEQUENCE [LARGE SCALE GENOMIC DNA]</scope>
    <source>
        <strain evidence="2 3">DSM 3997</strain>
    </source>
</reference>
<sequence>MKKIIKLKIMLIMFISIAFSFFPIKSNVLATENLEVSVQYGIGGKYNVFKEIPISVEVKNNGEDFIGELQIEGPGENLGKYNLFSKQLSVQKDSTKKLIIPVKINEESKKLKIKILRDDKLVLEKPILIDSGRSNYGEILTGVLTDDFNSLSYFGGIKYGGVTNKYGDKDPIIKLIPLEISPEIIGDNNKNIATLDMIIINNYDTSKLTESQYNSLKAWIEKGGTLILGTGVNNGKTLSLFNEDIIKGVSNNTFRKDVVINGENLALDMVKINTEEKKIFLNYDNVPIISSESFGSGNIVISSYDLGIEPMVSFSKNNELWSSIIKQLINKNEKNFNTNFSYQMPYTLSSLKNVNLPSLNIIILIFIFYVIVVGLIAYLILKKINKRELFWFVAPILSVMFGAIIFIIGSNSRVNDVVVNNMNIVETDELGNGIVNSYMGISNSKTGNLYIKEPEGKNLDYITESYYGGAIDENKKASLELKTVYEGNGTYYEFYENPIFKFRNFKLSPFQQKFNVIEQQLSFEDGKLKGKIKNTLGIDIEKLILVCGNRTWDLGSYLEGEEKQVPDNSTNTLGMGALSHKLMDEYYKAKYEIKNINERKKEFKNIGNITNILNILNDGIITKDLNSKLIAITNLPIDNNITLGTNSISQYNTTILSEKIELNFENKDGKLEFPLGYFPPDVESQSGNGGYNDYEYSIHGNTELILKYNIDKSVNIEEITIDNRLEINNNSNYGREEFKGKCYLFNVKKQSYEEIELKGGKKHKLKENIEEYLEDNLLTIKILGEEENSSPIPQIQVKGSAK</sequence>
<evidence type="ECO:0000256" key="1">
    <source>
        <dbReference type="SAM" id="Phobius"/>
    </source>
</evidence>
<organism evidence="2 3">
    <name type="scientific">Clostridium tarantellae</name>
    <dbReference type="NCBI Taxonomy" id="39493"/>
    <lineage>
        <taxon>Bacteria</taxon>
        <taxon>Bacillati</taxon>
        <taxon>Bacillota</taxon>
        <taxon>Clostridia</taxon>
        <taxon>Eubacteriales</taxon>
        <taxon>Clostridiaceae</taxon>
        <taxon>Clostridium</taxon>
    </lineage>
</organism>
<feature type="transmembrane region" description="Helical" evidence="1">
    <location>
        <begin position="388"/>
        <end position="409"/>
    </location>
</feature>
<feature type="transmembrane region" description="Helical" evidence="1">
    <location>
        <begin position="359"/>
        <end position="381"/>
    </location>
</feature>
<evidence type="ECO:0000313" key="2">
    <source>
        <dbReference type="EMBL" id="MPQ42712.1"/>
    </source>
</evidence>
<dbReference type="SUPFAM" id="SSF52317">
    <property type="entry name" value="Class I glutamine amidotransferase-like"/>
    <property type="match status" value="1"/>
</dbReference>